<evidence type="ECO:0000313" key="3">
    <source>
        <dbReference type="Proteomes" id="UP000055611"/>
    </source>
</evidence>
<name>A0ABM5YQU3_9BACT</name>
<gene>
    <name evidence="2" type="ORF">AWY79_00985</name>
</gene>
<sequence length="107" mass="12052">MFFGALPAGFFLFPKQKRKNQRKMLWGAAPPEFGRQESDPLGAAPSDEKYRPCLHESAPYMEYLRVTEAEPPPLRGRLLGVQNRARCVPLYGTAKEEKRAFGRLGGV</sequence>
<proteinExistence type="predicted"/>
<organism evidence="2 3">
    <name type="scientific">Pseudodesulfovibrio indicus</name>
    <dbReference type="NCBI Taxonomy" id="1716143"/>
    <lineage>
        <taxon>Bacteria</taxon>
        <taxon>Pseudomonadati</taxon>
        <taxon>Thermodesulfobacteriota</taxon>
        <taxon>Desulfovibrionia</taxon>
        <taxon>Desulfovibrionales</taxon>
        <taxon>Desulfovibrionaceae</taxon>
    </lineage>
</organism>
<reference evidence="2 3" key="1">
    <citation type="journal article" date="2016" name="Front. Microbiol.">
        <title>Genome Sequence of the Piezophilic, Mesophilic Sulfate-Reducing Bacterium Desulfovibrio indicus J2T.</title>
        <authorList>
            <person name="Cao J."/>
            <person name="Maignien L."/>
            <person name="Shao Z."/>
            <person name="Alain K."/>
            <person name="Jebbar M."/>
        </authorList>
    </citation>
    <scope>NUCLEOTIDE SEQUENCE [LARGE SCALE GENOMIC DNA]</scope>
    <source>
        <strain evidence="2 3">J2</strain>
    </source>
</reference>
<dbReference type="EMBL" id="CP014206">
    <property type="protein sequence ID" value="AMK09778.1"/>
    <property type="molecule type" value="Genomic_DNA"/>
</dbReference>
<keyword evidence="3" id="KW-1185">Reference proteome</keyword>
<evidence type="ECO:0008006" key="4">
    <source>
        <dbReference type="Google" id="ProtNLM"/>
    </source>
</evidence>
<accession>A0ABM5YQU3</accession>
<evidence type="ECO:0000256" key="1">
    <source>
        <dbReference type="SAM" id="MobiDB-lite"/>
    </source>
</evidence>
<dbReference type="Proteomes" id="UP000055611">
    <property type="component" value="Chromosome"/>
</dbReference>
<protein>
    <recommendedName>
        <fullName evidence="4">Membrane protein insertion efficiency factor YidD</fullName>
    </recommendedName>
</protein>
<evidence type="ECO:0000313" key="2">
    <source>
        <dbReference type="EMBL" id="AMK09778.1"/>
    </source>
</evidence>
<feature type="region of interest" description="Disordered" evidence="1">
    <location>
        <begin position="26"/>
        <end position="49"/>
    </location>
</feature>